<dbReference type="Proteomes" id="UP000305282">
    <property type="component" value="Unassembled WGS sequence"/>
</dbReference>
<dbReference type="EMBL" id="SSXH01000086">
    <property type="protein sequence ID" value="THJ75377.1"/>
    <property type="molecule type" value="Genomic_DNA"/>
</dbReference>
<gene>
    <name evidence="1" type="ORF">E7Y31_05765</name>
</gene>
<organism evidence="1 2">
    <name type="scientific">Candidatus Frankia alpina</name>
    <dbReference type="NCBI Taxonomy" id="2699483"/>
    <lineage>
        <taxon>Bacteria</taxon>
        <taxon>Bacillati</taxon>
        <taxon>Actinomycetota</taxon>
        <taxon>Actinomycetes</taxon>
        <taxon>Frankiales</taxon>
        <taxon>Frankiaceae</taxon>
        <taxon>Frankia</taxon>
    </lineage>
</organism>
<reference evidence="1 2" key="1">
    <citation type="submission" date="2019-04" db="EMBL/GenBank/DDBJ databases">
        <title>Draft genome sequences for three unisolated Alnus-infective Frankia Sp+ strains, AgTrS, AiOr and AvVan, the first sequenced Frankia strains able to sporulate in-planta.</title>
        <authorList>
            <person name="Bethencourt L."/>
            <person name="Vautrin F."/>
            <person name="Taib N."/>
            <person name="Dubost A."/>
            <person name="Castro-Garcia L."/>
            <person name="Imbaud O."/>
            <person name="Abrouk D."/>
            <person name="Fournier P."/>
            <person name="Briolay J."/>
            <person name="Nguyen A."/>
            <person name="Normand P."/>
            <person name="Fernandez M.P."/>
            <person name="Brochier-Armanet C."/>
            <person name="Herrera-Belaroussi A."/>
        </authorList>
    </citation>
    <scope>NUCLEOTIDE SEQUENCE [LARGE SCALE GENOMIC DNA]</scope>
    <source>
        <strain evidence="1 2">AvVan</strain>
    </source>
</reference>
<name>A0A4S5ESF8_9ACTN</name>
<keyword evidence="2" id="KW-1185">Reference proteome</keyword>
<dbReference type="RefSeq" id="WP_136447265.1">
    <property type="nucleotide sequence ID" value="NZ_SSXH01000086.1"/>
</dbReference>
<comment type="caution">
    <text evidence="1">The sequence shown here is derived from an EMBL/GenBank/DDBJ whole genome shotgun (WGS) entry which is preliminary data.</text>
</comment>
<sequence>MWQWRRGRDPRLSRLARRYGTDLPPDDMATQLVGAGGVAGRVLAATGAVWRAPEGAPTPTRDDILDAVAVGALANVREIRAELDAEAMGARMTVLGDIMAAMDPVLTAHVRLEAIQAGLVSAAVRADIPRDALTATWYHVWTRDAPPPAQAAPPADGT</sequence>
<protein>
    <submittedName>
        <fullName evidence="1">Uncharacterized protein</fullName>
    </submittedName>
</protein>
<dbReference type="AlphaFoldDB" id="A0A4S5ESF8"/>
<accession>A0A4S5ESF8</accession>
<evidence type="ECO:0000313" key="1">
    <source>
        <dbReference type="EMBL" id="THJ75377.1"/>
    </source>
</evidence>
<evidence type="ECO:0000313" key="2">
    <source>
        <dbReference type="Proteomes" id="UP000305282"/>
    </source>
</evidence>
<proteinExistence type="predicted"/>